<feature type="transmembrane region" description="Helical" evidence="1">
    <location>
        <begin position="20"/>
        <end position="41"/>
    </location>
</feature>
<keyword evidence="1" id="KW-0812">Transmembrane</keyword>
<dbReference type="AlphaFoldDB" id="A0A952KFR3"/>
<accession>A0A952KFR3</accession>
<sequence length="189" mass="20161">MTSTDRTRSPRGFALPLDRIIAVIQIVGGIAGLTEIGERIYRDGPAIILPMQWLVLLAAALLMLLCIVAGALLWNRHALGYGLSLLAQASQIPIVYAGGVAYHFHMIARLPVTLVADSAAMSITPSYGIGLDPFQGALSLGLYLGTGLAGTIVAVNLVPVVPCIILEYFRRRNRQAVSPSPPAPPARRR</sequence>
<organism evidence="2 3">
    <name type="scientific">Inquilinus limosus</name>
    <dbReference type="NCBI Taxonomy" id="171674"/>
    <lineage>
        <taxon>Bacteria</taxon>
        <taxon>Pseudomonadati</taxon>
        <taxon>Pseudomonadota</taxon>
        <taxon>Alphaproteobacteria</taxon>
        <taxon>Rhodospirillales</taxon>
        <taxon>Rhodospirillaceae</taxon>
        <taxon>Inquilinus</taxon>
    </lineage>
</organism>
<feature type="transmembrane region" description="Helical" evidence="1">
    <location>
        <begin position="53"/>
        <end position="73"/>
    </location>
</feature>
<proteinExistence type="predicted"/>
<gene>
    <name evidence="2" type="ORF">JF625_15815</name>
</gene>
<reference evidence="2" key="1">
    <citation type="submission" date="2020-06" db="EMBL/GenBank/DDBJ databases">
        <title>Stable isotope informed genome-resolved metagenomics uncovers potential trophic interactions in rhizosphere soil.</title>
        <authorList>
            <person name="Starr E.P."/>
            <person name="Shi S."/>
            <person name="Blazewicz S.J."/>
            <person name="Koch B.J."/>
            <person name="Probst A.J."/>
            <person name="Hungate B.A."/>
            <person name="Pett-Ridge J."/>
            <person name="Firestone M.K."/>
            <person name="Banfield J.F."/>
        </authorList>
    </citation>
    <scope>NUCLEOTIDE SEQUENCE</scope>
    <source>
        <strain evidence="2">YM_69_17</strain>
    </source>
</reference>
<keyword evidence="1" id="KW-1133">Transmembrane helix</keyword>
<name>A0A952KFR3_9PROT</name>
<dbReference type="EMBL" id="JAEKLZ010000224">
    <property type="protein sequence ID" value="MBW8726605.1"/>
    <property type="molecule type" value="Genomic_DNA"/>
</dbReference>
<keyword evidence="1" id="KW-0472">Membrane</keyword>
<dbReference type="Proteomes" id="UP000700706">
    <property type="component" value="Unassembled WGS sequence"/>
</dbReference>
<comment type="caution">
    <text evidence="2">The sequence shown here is derived from an EMBL/GenBank/DDBJ whole genome shotgun (WGS) entry which is preliminary data.</text>
</comment>
<evidence type="ECO:0000313" key="3">
    <source>
        <dbReference type="Proteomes" id="UP000700706"/>
    </source>
</evidence>
<evidence type="ECO:0000256" key="1">
    <source>
        <dbReference type="SAM" id="Phobius"/>
    </source>
</evidence>
<protein>
    <submittedName>
        <fullName evidence="2">Uncharacterized protein</fullName>
    </submittedName>
</protein>
<feature type="transmembrane region" description="Helical" evidence="1">
    <location>
        <begin position="142"/>
        <end position="166"/>
    </location>
</feature>
<feature type="transmembrane region" description="Helical" evidence="1">
    <location>
        <begin position="79"/>
        <end position="98"/>
    </location>
</feature>
<evidence type="ECO:0000313" key="2">
    <source>
        <dbReference type="EMBL" id="MBW8726605.1"/>
    </source>
</evidence>